<feature type="non-terminal residue" evidence="9">
    <location>
        <position position="1"/>
    </location>
</feature>
<dbReference type="EMBL" id="AGNL01007923">
    <property type="protein sequence ID" value="EJK70890.1"/>
    <property type="molecule type" value="Genomic_DNA"/>
</dbReference>
<dbReference type="Gene3D" id="3.90.1750.10">
    <property type="entry name" value="Hect, E3 ligase catalytic domains"/>
    <property type="match status" value="1"/>
</dbReference>
<dbReference type="GO" id="GO:0016567">
    <property type="term" value="P:protein ubiquitination"/>
    <property type="evidence" value="ECO:0007669"/>
    <property type="project" value="TreeGrafter"/>
</dbReference>
<dbReference type="GO" id="GO:0006511">
    <property type="term" value="P:ubiquitin-dependent protein catabolic process"/>
    <property type="evidence" value="ECO:0007669"/>
    <property type="project" value="TreeGrafter"/>
</dbReference>
<reference evidence="9 10" key="1">
    <citation type="journal article" date="2012" name="Genome Biol.">
        <title>Genome and low-iron response of an oceanic diatom adapted to chronic iron limitation.</title>
        <authorList>
            <person name="Lommer M."/>
            <person name="Specht M."/>
            <person name="Roy A.S."/>
            <person name="Kraemer L."/>
            <person name="Andreson R."/>
            <person name="Gutowska M.A."/>
            <person name="Wolf J."/>
            <person name="Bergner S.V."/>
            <person name="Schilhabel M.B."/>
            <person name="Klostermeier U.C."/>
            <person name="Beiko R.G."/>
            <person name="Rosenstiel P."/>
            <person name="Hippler M."/>
            <person name="Laroche J."/>
        </authorList>
    </citation>
    <scope>NUCLEOTIDE SEQUENCE [LARGE SCALE GENOMIC DNA]</scope>
    <source>
        <strain evidence="9 10">CCMP1005</strain>
    </source>
</reference>
<comment type="pathway">
    <text evidence="2">Protein modification; protein ubiquitination.</text>
</comment>
<organism evidence="9 10">
    <name type="scientific">Thalassiosira oceanica</name>
    <name type="common">Marine diatom</name>
    <dbReference type="NCBI Taxonomy" id="159749"/>
    <lineage>
        <taxon>Eukaryota</taxon>
        <taxon>Sar</taxon>
        <taxon>Stramenopiles</taxon>
        <taxon>Ochrophyta</taxon>
        <taxon>Bacillariophyta</taxon>
        <taxon>Coscinodiscophyceae</taxon>
        <taxon>Thalassiosirophycidae</taxon>
        <taxon>Thalassiosirales</taxon>
        <taxon>Thalassiosiraceae</taxon>
        <taxon>Thalassiosira</taxon>
    </lineage>
</organism>
<dbReference type="InterPro" id="IPR035983">
    <property type="entry name" value="Hect_E3_ubiquitin_ligase"/>
</dbReference>
<keyword evidence="10" id="KW-1185">Reference proteome</keyword>
<feature type="region of interest" description="Disordered" evidence="7">
    <location>
        <begin position="241"/>
        <end position="260"/>
    </location>
</feature>
<comment type="caution">
    <text evidence="9">The sequence shown here is derived from an EMBL/GenBank/DDBJ whole genome shotgun (WGS) entry which is preliminary data.</text>
</comment>
<evidence type="ECO:0000259" key="8">
    <source>
        <dbReference type="PROSITE" id="PS50237"/>
    </source>
</evidence>
<name>K0SZM7_THAOC</name>
<evidence type="ECO:0000256" key="6">
    <source>
        <dbReference type="PROSITE-ProRule" id="PRU00104"/>
    </source>
</evidence>
<evidence type="ECO:0000313" key="10">
    <source>
        <dbReference type="Proteomes" id="UP000266841"/>
    </source>
</evidence>
<proteinExistence type="predicted"/>
<evidence type="ECO:0000256" key="2">
    <source>
        <dbReference type="ARBA" id="ARBA00004906"/>
    </source>
</evidence>
<evidence type="ECO:0000256" key="3">
    <source>
        <dbReference type="ARBA" id="ARBA00012485"/>
    </source>
</evidence>
<dbReference type="eggNOG" id="KOG0940">
    <property type="taxonomic scope" value="Eukaryota"/>
</dbReference>
<evidence type="ECO:0000256" key="1">
    <source>
        <dbReference type="ARBA" id="ARBA00000885"/>
    </source>
</evidence>
<gene>
    <name evidence="9" type="ORF">THAOC_07718</name>
</gene>
<keyword evidence="5 6" id="KW-0833">Ubl conjugation pathway</keyword>
<dbReference type="Proteomes" id="UP000266841">
    <property type="component" value="Unassembled WGS sequence"/>
</dbReference>
<dbReference type="GO" id="GO:0005737">
    <property type="term" value="C:cytoplasm"/>
    <property type="evidence" value="ECO:0007669"/>
    <property type="project" value="TreeGrafter"/>
</dbReference>
<dbReference type="SUPFAM" id="SSF56204">
    <property type="entry name" value="Hect, E3 ligase catalytic domain"/>
    <property type="match status" value="1"/>
</dbReference>
<dbReference type="InterPro" id="IPR050409">
    <property type="entry name" value="E3_ubiq-protein_ligase"/>
</dbReference>
<dbReference type="InterPro" id="IPR000569">
    <property type="entry name" value="HECT_dom"/>
</dbReference>
<feature type="compositionally biased region" description="Acidic residues" evidence="7">
    <location>
        <begin position="242"/>
        <end position="252"/>
    </location>
</feature>
<evidence type="ECO:0000313" key="9">
    <source>
        <dbReference type="EMBL" id="EJK70890.1"/>
    </source>
</evidence>
<comment type="caution">
    <text evidence="6">Lacks conserved residue(s) required for the propagation of feature annotation.</text>
</comment>
<dbReference type="AlphaFoldDB" id="K0SZM7"/>
<dbReference type="PANTHER" id="PTHR11254:SF440">
    <property type="entry name" value="E3 UBIQUITIN-PROTEIN LIGASE NEDD-4"/>
    <property type="match status" value="1"/>
</dbReference>
<protein>
    <recommendedName>
        <fullName evidence="3">HECT-type E3 ubiquitin transferase</fullName>
        <ecNumber evidence="3">2.3.2.26</ecNumber>
    </recommendedName>
</protein>
<evidence type="ECO:0000256" key="7">
    <source>
        <dbReference type="SAM" id="MobiDB-lite"/>
    </source>
</evidence>
<dbReference type="GO" id="GO:0061630">
    <property type="term" value="F:ubiquitin protein ligase activity"/>
    <property type="evidence" value="ECO:0007669"/>
    <property type="project" value="UniProtKB-EC"/>
</dbReference>
<evidence type="ECO:0000256" key="4">
    <source>
        <dbReference type="ARBA" id="ARBA00022679"/>
    </source>
</evidence>
<sequence length="431" mass="48500">APITAVPERRRGVVGCGAGRPVVPADASSATALGPCLDLDGRAGGVGGSVGGSVVAVLQYYEQEQAPTYDQDQTERARPGHVHGKMCVCVLACELLRGECMRHKMRGSKVAMTNEEGRENLTMNSDDEQDNVQEIEDARIEELRGILGLPADFPMLRQHDRASAQFEPPRPRDSPTTTPTTEERRRWVRCQHPTPRPDGWTRTIRPTDMKFQWTRSDENGGVVTSQRFDDTKSAYVLKLDFHDDDDDDDDDDDKMRPRGWSWRPPLRQGSVSLVTPEKGGVDSNIKSVSGQELVSYQDIANAQNKSFEDKIQWFQETCSQLCVEWNEGHMRMNVRREYLLSDSMEAVMSLSRKDLRKVWRFEFIDEAGIDAGGLAREWFELVTDKVFDPDMGLWQTSASNQTCMQINPASGAFISCLLLFLRKIHTFLPGL</sequence>
<comment type="catalytic activity">
    <reaction evidence="1">
        <text>S-ubiquitinyl-[E2 ubiquitin-conjugating enzyme]-L-cysteine + [acceptor protein]-L-lysine = [E2 ubiquitin-conjugating enzyme]-L-cysteine + N(6)-ubiquitinyl-[acceptor protein]-L-lysine.</text>
        <dbReference type="EC" id="2.3.2.26"/>
    </reaction>
</comment>
<feature type="domain" description="HECT" evidence="8">
    <location>
        <begin position="351"/>
        <end position="420"/>
    </location>
</feature>
<accession>K0SZM7</accession>
<dbReference type="EC" id="2.3.2.26" evidence="3"/>
<evidence type="ECO:0000256" key="5">
    <source>
        <dbReference type="ARBA" id="ARBA00022786"/>
    </source>
</evidence>
<dbReference type="OrthoDB" id="8068875at2759"/>
<dbReference type="PROSITE" id="PS50237">
    <property type="entry name" value="HECT"/>
    <property type="match status" value="1"/>
</dbReference>
<keyword evidence="4" id="KW-0808">Transferase</keyword>
<feature type="region of interest" description="Disordered" evidence="7">
    <location>
        <begin position="162"/>
        <end position="185"/>
    </location>
</feature>
<dbReference type="PANTHER" id="PTHR11254">
    <property type="entry name" value="HECT DOMAIN UBIQUITIN-PROTEIN LIGASE"/>
    <property type="match status" value="1"/>
</dbReference>